<gene>
    <name evidence="6" type="ORF">A3K86_15890</name>
</gene>
<evidence type="ECO:0000259" key="5">
    <source>
        <dbReference type="PROSITE" id="PS50931"/>
    </source>
</evidence>
<proteinExistence type="inferred from homology"/>
<dbReference type="Pfam" id="PF00126">
    <property type="entry name" value="HTH_1"/>
    <property type="match status" value="1"/>
</dbReference>
<dbReference type="InterPro" id="IPR000847">
    <property type="entry name" value="LysR_HTH_N"/>
</dbReference>
<accession>A0A178K773</accession>
<dbReference type="Proteomes" id="UP000078503">
    <property type="component" value="Unassembled WGS sequence"/>
</dbReference>
<evidence type="ECO:0000256" key="3">
    <source>
        <dbReference type="ARBA" id="ARBA00023125"/>
    </source>
</evidence>
<comment type="similarity">
    <text evidence="1">Belongs to the LysR transcriptional regulatory family.</text>
</comment>
<dbReference type="SUPFAM" id="SSF53850">
    <property type="entry name" value="Periplasmic binding protein-like II"/>
    <property type="match status" value="1"/>
</dbReference>
<reference evidence="6 7" key="1">
    <citation type="submission" date="2016-03" db="EMBL/GenBank/DDBJ databases">
        <title>Photobacterium proteolyticum sp. nov. a protease producing bacterium isolated from ocean sediments of Laizhou Bay.</title>
        <authorList>
            <person name="Li Y."/>
        </authorList>
    </citation>
    <scope>NUCLEOTIDE SEQUENCE [LARGE SCALE GENOMIC DNA]</scope>
    <source>
        <strain evidence="6 7">R-40508</strain>
    </source>
</reference>
<dbReference type="PANTHER" id="PTHR30537:SF26">
    <property type="entry name" value="GLYCINE CLEAVAGE SYSTEM TRANSCRIPTIONAL ACTIVATOR"/>
    <property type="match status" value="1"/>
</dbReference>
<keyword evidence="7" id="KW-1185">Reference proteome</keyword>
<dbReference type="FunFam" id="1.10.10.10:FF:000038">
    <property type="entry name" value="Glycine cleavage system transcriptional activator"/>
    <property type="match status" value="1"/>
</dbReference>
<dbReference type="PRINTS" id="PR00039">
    <property type="entry name" value="HTHLYSR"/>
</dbReference>
<dbReference type="GO" id="GO:0006351">
    <property type="term" value="P:DNA-templated transcription"/>
    <property type="evidence" value="ECO:0007669"/>
    <property type="project" value="TreeGrafter"/>
</dbReference>
<sequence>MKLPPLRAVYCFEAVARCNSFSQAAESLNVTQSAVSHQVKLLEEYLGKPLFVRQGRLLSLTDEGKHYYESIRHALHDIAHASQSIKEGNQGKLRLAMYSTLAVKWLIPRLDDLRQQHPEIDLSLIMVSDDPNFNDHTADCFITVKPPKKHFHIEHLYQERLYPVCSQYLWEKLKNQPLPESLWQYPLLSVTSATASGKEGDDWRLWCKAGDISLPSSVQMHYFSHMLLAAEAARYNQGITFLNHYFMTEEERHHSFVRLPLHDLPTGDDFYFTYKSTRAQDPHIEKLGRWLKIQCAEMNAEMNM</sequence>
<dbReference type="Gene3D" id="3.40.190.10">
    <property type="entry name" value="Periplasmic binding protein-like II"/>
    <property type="match status" value="2"/>
</dbReference>
<protein>
    <submittedName>
        <fullName evidence="6">LysR family transcriptional regulator</fullName>
    </submittedName>
</protein>
<dbReference type="InterPro" id="IPR036390">
    <property type="entry name" value="WH_DNA-bd_sf"/>
</dbReference>
<dbReference type="STRING" id="858640.A3K86_15890"/>
<keyword evidence="3" id="KW-0238">DNA-binding</keyword>
<evidence type="ECO:0000256" key="2">
    <source>
        <dbReference type="ARBA" id="ARBA00023015"/>
    </source>
</evidence>
<dbReference type="PROSITE" id="PS50931">
    <property type="entry name" value="HTH_LYSR"/>
    <property type="match status" value="1"/>
</dbReference>
<name>A0A178K773_9GAMM</name>
<evidence type="ECO:0000313" key="6">
    <source>
        <dbReference type="EMBL" id="OAN13141.1"/>
    </source>
</evidence>
<dbReference type="EMBL" id="LVHF01000029">
    <property type="protein sequence ID" value="OAN13141.1"/>
    <property type="molecule type" value="Genomic_DNA"/>
</dbReference>
<dbReference type="Pfam" id="PF03466">
    <property type="entry name" value="LysR_substrate"/>
    <property type="match status" value="1"/>
</dbReference>
<dbReference type="GO" id="GO:0043565">
    <property type="term" value="F:sequence-specific DNA binding"/>
    <property type="evidence" value="ECO:0007669"/>
    <property type="project" value="TreeGrafter"/>
</dbReference>
<evidence type="ECO:0000256" key="4">
    <source>
        <dbReference type="ARBA" id="ARBA00023163"/>
    </source>
</evidence>
<dbReference type="InterPro" id="IPR005119">
    <property type="entry name" value="LysR_subst-bd"/>
</dbReference>
<dbReference type="InterPro" id="IPR036388">
    <property type="entry name" value="WH-like_DNA-bd_sf"/>
</dbReference>
<dbReference type="PANTHER" id="PTHR30537">
    <property type="entry name" value="HTH-TYPE TRANSCRIPTIONAL REGULATOR"/>
    <property type="match status" value="1"/>
</dbReference>
<dbReference type="GO" id="GO:0003700">
    <property type="term" value="F:DNA-binding transcription factor activity"/>
    <property type="evidence" value="ECO:0007669"/>
    <property type="project" value="InterPro"/>
</dbReference>
<organism evidence="6 7">
    <name type="scientific">Photobacterium jeanii</name>
    <dbReference type="NCBI Taxonomy" id="858640"/>
    <lineage>
        <taxon>Bacteria</taxon>
        <taxon>Pseudomonadati</taxon>
        <taxon>Pseudomonadota</taxon>
        <taxon>Gammaproteobacteria</taxon>
        <taxon>Vibrionales</taxon>
        <taxon>Vibrionaceae</taxon>
        <taxon>Photobacterium</taxon>
    </lineage>
</organism>
<keyword evidence="2" id="KW-0805">Transcription regulation</keyword>
<dbReference type="AlphaFoldDB" id="A0A178K773"/>
<dbReference type="OrthoDB" id="5526340at2"/>
<dbReference type="Gene3D" id="1.10.10.10">
    <property type="entry name" value="Winged helix-like DNA-binding domain superfamily/Winged helix DNA-binding domain"/>
    <property type="match status" value="1"/>
</dbReference>
<comment type="caution">
    <text evidence="6">The sequence shown here is derived from an EMBL/GenBank/DDBJ whole genome shotgun (WGS) entry which is preliminary data.</text>
</comment>
<dbReference type="RefSeq" id="WP_068333261.1">
    <property type="nucleotide sequence ID" value="NZ_LVHF01000029.1"/>
</dbReference>
<dbReference type="SUPFAM" id="SSF46785">
    <property type="entry name" value="Winged helix' DNA-binding domain"/>
    <property type="match status" value="1"/>
</dbReference>
<feature type="domain" description="HTH lysR-type" evidence="5">
    <location>
        <begin position="4"/>
        <end position="61"/>
    </location>
</feature>
<evidence type="ECO:0000313" key="7">
    <source>
        <dbReference type="Proteomes" id="UP000078503"/>
    </source>
</evidence>
<evidence type="ECO:0000256" key="1">
    <source>
        <dbReference type="ARBA" id="ARBA00009437"/>
    </source>
</evidence>
<keyword evidence="4" id="KW-0804">Transcription</keyword>
<dbReference type="InterPro" id="IPR058163">
    <property type="entry name" value="LysR-type_TF_proteobact-type"/>
</dbReference>